<proteinExistence type="predicted"/>
<evidence type="ECO:0000259" key="4">
    <source>
        <dbReference type="Pfam" id="PF07687"/>
    </source>
</evidence>
<dbReference type="PANTHER" id="PTHR43808:SF17">
    <property type="entry name" value="PEPTIDASE M20"/>
    <property type="match status" value="1"/>
</dbReference>
<feature type="chain" id="PRO_5015932657" evidence="3">
    <location>
        <begin position="23"/>
        <end position="428"/>
    </location>
</feature>
<evidence type="ECO:0000256" key="1">
    <source>
        <dbReference type="ARBA" id="ARBA00022723"/>
    </source>
</evidence>
<dbReference type="InterPro" id="IPR050072">
    <property type="entry name" value="Peptidase_M20A"/>
</dbReference>
<feature type="signal peptide" evidence="3">
    <location>
        <begin position="1"/>
        <end position="22"/>
    </location>
</feature>
<evidence type="ECO:0000256" key="3">
    <source>
        <dbReference type="SAM" id="SignalP"/>
    </source>
</evidence>
<dbReference type="Pfam" id="PF07687">
    <property type="entry name" value="M20_dimer"/>
    <property type="match status" value="1"/>
</dbReference>
<feature type="domain" description="Peptidase M20 dimerisation" evidence="4">
    <location>
        <begin position="219"/>
        <end position="309"/>
    </location>
</feature>
<dbReference type="Proteomes" id="UP000249066">
    <property type="component" value="Unassembled WGS sequence"/>
</dbReference>
<dbReference type="SUPFAM" id="SSF53187">
    <property type="entry name" value="Zn-dependent exopeptidases"/>
    <property type="match status" value="1"/>
</dbReference>
<dbReference type="GO" id="GO:0016787">
    <property type="term" value="F:hydrolase activity"/>
    <property type="evidence" value="ECO:0007669"/>
    <property type="project" value="UniProtKB-KW"/>
</dbReference>
<evidence type="ECO:0000256" key="2">
    <source>
        <dbReference type="ARBA" id="ARBA00022801"/>
    </source>
</evidence>
<dbReference type="Pfam" id="PF01546">
    <property type="entry name" value="Peptidase_M20"/>
    <property type="match status" value="1"/>
</dbReference>
<evidence type="ECO:0000313" key="5">
    <source>
        <dbReference type="EMBL" id="PZO91119.1"/>
    </source>
</evidence>
<name>A0A2W5AFQ6_9SPHN</name>
<comment type="caution">
    <text evidence="5">The sequence shown here is derived from an EMBL/GenBank/DDBJ whole genome shotgun (WGS) entry which is preliminary data.</text>
</comment>
<dbReference type="SUPFAM" id="SSF55031">
    <property type="entry name" value="Bacterial exopeptidase dimerisation domain"/>
    <property type="match status" value="1"/>
</dbReference>
<dbReference type="AlphaFoldDB" id="A0A2W5AFQ6"/>
<dbReference type="GO" id="GO:0046872">
    <property type="term" value="F:metal ion binding"/>
    <property type="evidence" value="ECO:0007669"/>
    <property type="project" value="UniProtKB-KW"/>
</dbReference>
<protein>
    <submittedName>
        <fullName evidence="5">Peptidase M20</fullName>
    </submittedName>
</protein>
<organism evidence="5 6">
    <name type="scientific">Sphingomonas sanxanigenens</name>
    <dbReference type="NCBI Taxonomy" id="397260"/>
    <lineage>
        <taxon>Bacteria</taxon>
        <taxon>Pseudomonadati</taxon>
        <taxon>Pseudomonadota</taxon>
        <taxon>Alphaproteobacteria</taxon>
        <taxon>Sphingomonadales</taxon>
        <taxon>Sphingomonadaceae</taxon>
        <taxon>Sphingomonas</taxon>
    </lineage>
</organism>
<keyword evidence="1" id="KW-0479">Metal-binding</keyword>
<dbReference type="InterPro" id="IPR002933">
    <property type="entry name" value="Peptidase_M20"/>
</dbReference>
<keyword evidence="3" id="KW-0732">Signal</keyword>
<dbReference type="Gene3D" id="3.40.630.10">
    <property type="entry name" value="Zn peptidases"/>
    <property type="match status" value="1"/>
</dbReference>
<sequence>MKNSLALPLVAAAAIYSAPALAAAPQSADAEMAALYRSKAFGVARQSLDKDYDRIVGEIITLTEIPAPPFKEQARGKAYLEMMRAAGLQDVEMDEVGNVMGLRKGAGGGPLLVVAAHLDTVFPEGTPVKVRREGDRLYAPGVGDDTCSLPVLLAFVRALDAAGIRTKGDILFVGDVGEEGPGNLRGMRHLFTEGKYKGRIAQFISVEPGRDGITTGGVGSLRYKVRFMGPGGHSYGAFGLVNPAYAMGNAMVAFAKMPVPETPKTTFNIGVVEGGTSVNSIPFETDMTVDMRSESAEALARSDAYLKALLPGAVDAENAARSTAKGKISYKMDLMGDRPVGHTPADAPLVKVAVAALKAGGGKAGFESGSTDSNMPMSLGIPAITIGSGFESERSHALDESLILDRPGTVRYMAIDLATIIAAAGLAK</sequence>
<accession>A0A2W5AFQ6</accession>
<dbReference type="InterPro" id="IPR036264">
    <property type="entry name" value="Bact_exopeptidase_dim_dom"/>
</dbReference>
<gene>
    <name evidence="5" type="ORF">DI623_04250</name>
</gene>
<dbReference type="PANTHER" id="PTHR43808">
    <property type="entry name" value="ACETYLORNITHINE DEACETYLASE"/>
    <property type="match status" value="1"/>
</dbReference>
<keyword evidence="2" id="KW-0378">Hydrolase</keyword>
<dbReference type="InterPro" id="IPR011650">
    <property type="entry name" value="Peptidase_M20_dimer"/>
</dbReference>
<evidence type="ECO:0000313" key="6">
    <source>
        <dbReference type="Proteomes" id="UP000249066"/>
    </source>
</evidence>
<reference evidence="5 6" key="1">
    <citation type="submission" date="2017-08" db="EMBL/GenBank/DDBJ databases">
        <title>Infants hospitalized years apart are colonized by the same room-sourced microbial strains.</title>
        <authorList>
            <person name="Brooks B."/>
            <person name="Olm M.R."/>
            <person name="Firek B.A."/>
            <person name="Baker R."/>
            <person name="Thomas B.C."/>
            <person name="Morowitz M.J."/>
            <person name="Banfield J.F."/>
        </authorList>
    </citation>
    <scope>NUCLEOTIDE SEQUENCE [LARGE SCALE GENOMIC DNA]</scope>
    <source>
        <strain evidence="5">S2_018_000_R2_101</strain>
    </source>
</reference>
<dbReference type="Gene3D" id="3.30.70.360">
    <property type="match status" value="1"/>
</dbReference>
<dbReference type="EMBL" id="QFNN01000014">
    <property type="protein sequence ID" value="PZO91119.1"/>
    <property type="molecule type" value="Genomic_DNA"/>
</dbReference>